<dbReference type="GO" id="GO:0004672">
    <property type="term" value="F:protein kinase activity"/>
    <property type="evidence" value="ECO:0007669"/>
    <property type="project" value="InterPro"/>
</dbReference>
<accession>A0A397SQI3</accession>
<dbReference type="Pfam" id="PF07714">
    <property type="entry name" value="PK_Tyr_Ser-Thr"/>
    <property type="match status" value="1"/>
</dbReference>
<comment type="caution">
    <text evidence="2">The sequence shown here is derived from an EMBL/GenBank/DDBJ whole genome shotgun (WGS) entry which is preliminary data.</text>
</comment>
<dbReference type="InterPro" id="IPR001245">
    <property type="entry name" value="Ser-Thr/Tyr_kinase_cat_dom"/>
</dbReference>
<dbReference type="AlphaFoldDB" id="A0A397SQI3"/>
<dbReference type="PANTHER" id="PTHR23257:SF963">
    <property type="entry name" value="AT08303P"/>
    <property type="match status" value="1"/>
</dbReference>
<evidence type="ECO:0000313" key="3">
    <source>
        <dbReference type="Proteomes" id="UP000265703"/>
    </source>
</evidence>
<dbReference type="PANTHER" id="PTHR23257">
    <property type="entry name" value="SERINE-THREONINE PROTEIN KINASE"/>
    <property type="match status" value="1"/>
</dbReference>
<dbReference type="InterPro" id="IPR011009">
    <property type="entry name" value="Kinase-like_dom_sf"/>
</dbReference>
<evidence type="ECO:0000313" key="2">
    <source>
        <dbReference type="EMBL" id="RIA88393.1"/>
    </source>
</evidence>
<keyword evidence="2" id="KW-0808">Transferase</keyword>
<dbReference type="SUPFAM" id="SSF56112">
    <property type="entry name" value="Protein kinase-like (PK-like)"/>
    <property type="match status" value="1"/>
</dbReference>
<organism evidence="2 3">
    <name type="scientific">Glomus cerebriforme</name>
    <dbReference type="NCBI Taxonomy" id="658196"/>
    <lineage>
        <taxon>Eukaryota</taxon>
        <taxon>Fungi</taxon>
        <taxon>Fungi incertae sedis</taxon>
        <taxon>Mucoromycota</taxon>
        <taxon>Glomeromycotina</taxon>
        <taxon>Glomeromycetes</taxon>
        <taxon>Glomerales</taxon>
        <taxon>Glomeraceae</taxon>
        <taxon>Glomus</taxon>
    </lineage>
</organism>
<dbReference type="EMBL" id="QKYT01000265">
    <property type="protein sequence ID" value="RIA88393.1"/>
    <property type="molecule type" value="Genomic_DNA"/>
</dbReference>
<reference evidence="2 3" key="1">
    <citation type="submission" date="2018-06" db="EMBL/GenBank/DDBJ databases">
        <title>Comparative genomics reveals the genomic features of Rhizophagus irregularis, R. cerebriforme, R. diaphanum and Gigaspora rosea, and their symbiotic lifestyle signature.</title>
        <authorList>
            <person name="Morin E."/>
            <person name="San Clemente H."/>
            <person name="Chen E.C.H."/>
            <person name="De La Providencia I."/>
            <person name="Hainaut M."/>
            <person name="Kuo A."/>
            <person name="Kohler A."/>
            <person name="Murat C."/>
            <person name="Tang N."/>
            <person name="Roy S."/>
            <person name="Loubradou J."/>
            <person name="Henrissat B."/>
            <person name="Grigoriev I.V."/>
            <person name="Corradi N."/>
            <person name="Roux C."/>
            <person name="Martin F.M."/>
        </authorList>
    </citation>
    <scope>NUCLEOTIDE SEQUENCE [LARGE SCALE GENOMIC DNA]</scope>
    <source>
        <strain evidence="2 3">DAOM 227022</strain>
    </source>
</reference>
<proteinExistence type="predicted"/>
<protein>
    <submittedName>
        <fullName evidence="2">Kinase-like domain-containing protein</fullName>
    </submittedName>
</protein>
<sequence length="100" mass="11595">MEFNSLSWYNKFKILCQIAYGLGNIHKEGLFHQDFHSGLSKSANEKSEKNKKNVYGVLPYVASEVLRGKIYTQESDVYSFGIIMYEIFTGLPPYYDMPHE</sequence>
<dbReference type="OrthoDB" id="2434060at2759"/>
<dbReference type="Gene3D" id="1.10.510.10">
    <property type="entry name" value="Transferase(Phosphotransferase) domain 1"/>
    <property type="match status" value="1"/>
</dbReference>
<name>A0A397SQI3_9GLOM</name>
<dbReference type="GO" id="GO:0005524">
    <property type="term" value="F:ATP binding"/>
    <property type="evidence" value="ECO:0007669"/>
    <property type="project" value="InterPro"/>
</dbReference>
<dbReference type="GO" id="GO:0005737">
    <property type="term" value="C:cytoplasm"/>
    <property type="evidence" value="ECO:0007669"/>
    <property type="project" value="TreeGrafter"/>
</dbReference>
<feature type="domain" description="Protein kinase" evidence="1">
    <location>
        <begin position="1"/>
        <end position="100"/>
    </location>
</feature>
<dbReference type="InterPro" id="IPR000719">
    <property type="entry name" value="Prot_kinase_dom"/>
</dbReference>
<evidence type="ECO:0000259" key="1">
    <source>
        <dbReference type="PROSITE" id="PS50011"/>
    </source>
</evidence>
<keyword evidence="2" id="KW-0418">Kinase</keyword>
<dbReference type="InterPro" id="IPR050167">
    <property type="entry name" value="Ser_Thr_protein_kinase"/>
</dbReference>
<gene>
    <name evidence="2" type="ORF">C1645_826399</name>
</gene>
<keyword evidence="3" id="KW-1185">Reference proteome</keyword>
<dbReference type="Proteomes" id="UP000265703">
    <property type="component" value="Unassembled WGS sequence"/>
</dbReference>
<dbReference type="PROSITE" id="PS50011">
    <property type="entry name" value="PROTEIN_KINASE_DOM"/>
    <property type="match status" value="1"/>
</dbReference>
<dbReference type="GO" id="GO:0007165">
    <property type="term" value="P:signal transduction"/>
    <property type="evidence" value="ECO:0007669"/>
    <property type="project" value="TreeGrafter"/>
</dbReference>